<dbReference type="EMBL" id="KE345004">
    <property type="protein sequence ID" value="EXB89235.1"/>
    <property type="molecule type" value="Genomic_DNA"/>
</dbReference>
<dbReference type="STRING" id="981085.W9RP55"/>
<gene>
    <name evidence="2" type="ORF">L484_006789</name>
</gene>
<name>W9RP55_9ROSA</name>
<evidence type="ECO:0000259" key="1">
    <source>
        <dbReference type="Pfam" id="PF07393"/>
    </source>
</evidence>
<sequence length="113" mass="12635">MQHYVATHPMFIDLEVMNAETRLVFGDHSSQATPSNVARGLASLYKEIIGLDIFTDSHTRDTIHKEATTIMVVFPSPNEVMSILVQNLVNVGDRNAFKDLHRLLLDMALLGDL</sequence>
<reference evidence="3" key="1">
    <citation type="submission" date="2013-01" db="EMBL/GenBank/DDBJ databases">
        <title>Draft Genome Sequence of a Mulberry Tree, Morus notabilis C.K. Schneid.</title>
        <authorList>
            <person name="He N."/>
            <person name="Zhao S."/>
        </authorList>
    </citation>
    <scope>NUCLEOTIDE SEQUENCE</scope>
</reference>
<dbReference type="eggNOG" id="KOG3745">
    <property type="taxonomic scope" value="Eukaryota"/>
</dbReference>
<keyword evidence="3" id="KW-1185">Reference proteome</keyword>
<evidence type="ECO:0000313" key="3">
    <source>
        <dbReference type="Proteomes" id="UP000030645"/>
    </source>
</evidence>
<proteinExistence type="predicted"/>
<feature type="domain" description="Exocyst complex component Sec10-like alpha-helical bundle" evidence="1">
    <location>
        <begin position="1"/>
        <end position="88"/>
    </location>
</feature>
<dbReference type="InterPro" id="IPR048627">
    <property type="entry name" value="Sec10_HB"/>
</dbReference>
<accession>W9RP55</accession>
<evidence type="ECO:0000313" key="2">
    <source>
        <dbReference type="EMBL" id="EXB89235.1"/>
    </source>
</evidence>
<dbReference type="Proteomes" id="UP000030645">
    <property type="component" value="Unassembled WGS sequence"/>
</dbReference>
<protein>
    <submittedName>
        <fullName evidence="2">Exocyst complex component 5</fullName>
    </submittedName>
</protein>
<organism evidence="2 3">
    <name type="scientific">Morus notabilis</name>
    <dbReference type="NCBI Taxonomy" id="981085"/>
    <lineage>
        <taxon>Eukaryota</taxon>
        <taxon>Viridiplantae</taxon>
        <taxon>Streptophyta</taxon>
        <taxon>Embryophyta</taxon>
        <taxon>Tracheophyta</taxon>
        <taxon>Spermatophyta</taxon>
        <taxon>Magnoliopsida</taxon>
        <taxon>eudicotyledons</taxon>
        <taxon>Gunneridae</taxon>
        <taxon>Pentapetalae</taxon>
        <taxon>rosids</taxon>
        <taxon>fabids</taxon>
        <taxon>Rosales</taxon>
        <taxon>Moraceae</taxon>
        <taxon>Moreae</taxon>
        <taxon>Morus</taxon>
    </lineage>
</organism>
<dbReference type="Pfam" id="PF07393">
    <property type="entry name" value="Sec10_HB"/>
    <property type="match status" value="1"/>
</dbReference>
<dbReference type="AlphaFoldDB" id="W9RP55"/>